<feature type="region of interest" description="Disordered" evidence="1">
    <location>
        <begin position="168"/>
        <end position="190"/>
    </location>
</feature>
<dbReference type="InterPro" id="IPR006059">
    <property type="entry name" value="SBP"/>
</dbReference>
<comment type="caution">
    <text evidence="2">The sequence shown here is derived from an EMBL/GenBank/DDBJ whole genome shotgun (WGS) entry which is preliminary data.</text>
</comment>
<dbReference type="AlphaFoldDB" id="A0A9D1S6J3"/>
<dbReference type="SUPFAM" id="SSF53850">
    <property type="entry name" value="Periplasmic binding protein-like II"/>
    <property type="match status" value="1"/>
</dbReference>
<name>A0A9D1S6J3_9FIRM</name>
<protein>
    <submittedName>
        <fullName evidence="2">Extracellular solute-binding protein</fullName>
    </submittedName>
</protein>
<evidence type="ECO:0000256" key="1">
    <source>
        <dbReference type="SAM" id="MobiDB-lite"/>
    </source>
</evidence>
<reference evidence="2" key="2">
    <citation type="journal article" date="2021" name="PeerJ">
        <title>Extensive microbial diversity within the chicken gut microbiome revealed by metagenomics and culture.</title>
        <authorList>
            <person name="Gilroy R."/>
            <person name="Ravi A."/>
            <person name="Getino M."/>
            <person name="Pursley I."/>
            <person name="Horton D.L."/>
            <person name="Alikhan N.F."/>
            <person name="Baker D."/>
            <person name="Gharbi K."/>
            <person name="Hall N."/>
            <person name="Watson M."/>
            <person name="Adriaenssens E.M."/>
            <person name="Foster-Nyarko E."/>
            <person name="Jarju S."/>
            <person name="Secka A."/>
            <person name="Antonio M."/>
            <person name="Oren A."/>
            <person name="Chaudhuri R.R."/>
            <person name="La Ragione R."/>
            <person name="Hildebrand F."/>
            <person name="Pallen M.J."/>
        </authorList>
    </citation>
    <scope>NUCLEOTIDE SEQUENCE</scope>
    <source>
        <strain evidence="2">ChiSjej4B22-9803</strain>
    </source>
</reference>
<evidence type="ECO:0000313" key="2">
    <source>
        <dbReference type="EMBL" id="HIU48308.1"/>
    </source>
</evidence>
<organism evidence="2 3">
    <name type="scientific">Candidatus Avimonoglobus intestinipullorum</name>
    <dbReference type="NCBI Taxonomy" id="2840699"/>
    <lineage>
        <taxon>Bacteria</taxon>
        <taxon>Bacillati</taxon>
        <taxon>Bacillota</taxon>
        <taxon>Clostridia</taxon>
        <taxon>Eubacteriales</taxon>
        <taxon>Candidatus Avimonoglobus</taxon>
    </lineage>
</organism>
<reference evidence="2" key="1">
    <citation type="submission" date="2020-10" db="EMBL/GenBank/DDBJ databases">
        <authorList>
            <person name="Gilroy R."/>
        </authorList>
    </citation>
    <scope>NUCLEOTIDE SEQUENCE</scope>
    <source>
        <strain evidence="2">ChiSjej4B22-9803</strain>
    </source>
</reference>
<proteinExistence type="predicted"/>
<dbReference type="Proteomes" id="UP000824111">
    <property type="component" value="Unassembled WGS sequence"/>
</dbReference>
<evidence type="ECO:0000313" key="3">
    <source>
        <dbReference type="Proteomes" id="UP000824111"/>
    </source>
</evidence>
<accession>A0A9D1S6J3</accession>
<feature type="compositionally biased region" description="Basic and acidic residues" evidence="1">
    <location>
        <begin position="168"/>
        <end position="179"/>
    </location>
</feature>
<feature type="non-terminal residue" evidence="2">
    <location>
        <position position="1"/>
    </location>
</feature>
<gene>
    <name evidence="2" type="ORF">IAB04_03005</name>
</gene>
<dbReference type="Pfam" id="PF01547">
    <property type="entry name" value="SBP_bac_1"/>
    <property type="match status" value="1"/>
</dbReference>
<dbReference type="Gene3D" id="3.40.190.10">
    <property type="entry name" value="Periplasmic binding protein-like II"/>
    <property type="match status" value="1"/>
</dbReference>
<sequence length="190" mass="21355">EIQAYGFGASYYDKLATMIASKEIPDVMFINDVSNWEPLAKQGVLATIDLATVEKAAPDHYRHVNETNEKLWEVGKLNDTMYAIPKTMGKEYNTTVFWNKNWLDAVGITEVPETLEEYEEAFDKIVNNDPDQKRAKGHVCNFRDRRELLPAVRLGVRGIWRNAGDVDAGRREGRQRDGDGQGAAGAHKAA</sequence>
<dbReference type="EMBL" id="DVND01000077">
    <property type="protein sequence ID" value="HIU48308.1"/>
    <property type="molecule type" value="Genomic_DNA"/>
</dbReference>